<keyword evidence="2" id="KW-0285">Flavoprotein</keyword>
<feature type="domain" description="FAD-binding" evidence="7">
    <location>
        <begin position="34"/>
        <end position="374"/>
    </location>
</feature>
<evidence type="ECO:0000259" key="7">
    <source>
        <dbReference type="Pfam" id="PF01494"/>
    </source>
</evidence>
<dbReference type="InterPro" id="IPR050493">
    <property type="entry name" value="FAD-dep_Monooxygenase_BioMet"/>
</dbReference>
<dbReference type="PRINTS" id="PR00420">
    <property type="entry name" value="RNGMNOXGNASE"/>
</dbReference>
<dbReference type="GO" id="GO:0071949">
    <property type="term" value="F:FAD binding"/>
    <property type="evidence" value="ECO:0007669"/>
    <property type="project" value="InterPro"/>
</dbReference>
<dbReference type="InterPro" id="IPR002938">
    <property type="entry name" value="FAD-bd"/>
</dbReference>
<keyword evidence="3" id="KW-0274">FAD</keyword>
<feature type="compositionally biased region" description="Basic and acidic residues" evidence="6">
    <location>
        <begin position="1"/>
        <end position="13"/>
    </location>
</feature>
<dbReference type="SUPFAM" id="SSF51905">
    <property type="entry name" value="FAD/NAD(P)-binding domain"/>
    <property type="match status" value="1"/>
</dbReference>
<dbReference type="Proteomes" id="UP000235023">
    <property type="component" value="Unassembled WGS sequence"/>
</dbReference>
<dbReference type="PANTHER" id="PTHR13789">
    <property type="entry name" value="MONOOXYGENASE"/>
    <property type="match status" value="1"/>
</dbReference>
<keyword evidence="5" id="KW-0503">Monooxygenase</keyword>
<evidence type="ECO:0000256" key="3">
    <source>
        <dbReference type="ARBA" id="ARBA00022827"/>
    </source>
</evidence>
<sequence>MAHERSANGERQYHHGRIHHNNPCPIRTETTGIRVIVVGLGLGGLTAAIECYRNGHDVIALERNDEIRGVGGDCISITSNGARVVSKWGDGAVHANLVDRMCRATKVQAFNDRGELLNENDLWGYRKGTGYTTNRGELVTILFRHLQTLDVDIRLNSCVTELWETDEEAGVVINEDLRLSADCVICSDGIHSMGRAVISREEPRVRASGFSGFSSRIDTDEVAKDPQANWFLKDMEQSGGDKAQTWFGDGVQFMMMTLRGGLDLVWVFSYKDSVATYDFSPATGASVDNVVELIKDWPVRAKLEPILRKTPANAIYHRQHVFTYPLKTWVSPRRRMFLMGDAAHAVCSVVGQGGNQAIEDGAVAAIALKLAGKGNEPLALQVTEKIRYQRAVTIQLGCLAPLEVVSDFKDKDPRLLAPPRHSWIFEHDCQEYVYREFTKVAQAVQDGTEYIPQNLPDGGAYRLDYDYCGHLGHKHTHHST</sequence>
<gene>
    <name evidence="8" type="ORF">BDW42DRAFT_171367</name>
</gene>
<evidence type="ECO:0000256" key="4">
    <source>
        <dbReference type="ARBA" id="ARBA00023002"/>
    </source>
</evidence>
<evidence type="ECO:0000256" key="1">
    <source>
        <dbReference type="ARBA" id="ARBA00007992"/>
    </source>
</evidence>
<dbReference type="PANTHER" id="PTHR13789:SF236">
    <property type="entry name" value="MONOOXYGENASE, PUTATIVE (AFU_ORTHOLOGUE AFUA_6G12060)-RELATED"/>
    <property type="match status" value="1"/>
</dbReference>
<comment type="similarity">
    <text evidence="1">Belongs to the paxM FAD-dependent monooxygenase family.</text>
</comment>
<dbReference type="AlphaFoldDB" id="A0A2J5HS89"/>
<dbReference type="EMBL" id="KZ559550">
    <property type="protein sequence ID" value="PLN80183.1"/>
    <property type="molecule type" value="Genomic_DNA"/>
</dbReference>
<keyword evidence="4" id="KW-0560">Oxidoreductase</keyword>
<dbReference type="Pfam" id="PF01494">
    <property type="entry name" value="FAD_binding_3"/>
    <property type="match status" value="1"/>
</dbReference>
<reference evidence="9" key="1">
    <citation type="submission" date="2017-12" db="EMBL/GenBank/DDBJ databases">
        <authorList>
            <consortium name="DOE Joint Genome Institute"/>
            <person name="Mondo S.J."/>
            <person name="Kjaerbolling I."/>
            <person name="Vesth T.C."/>
            <person name="Frisvad J.C."/>
            <person name="Nybo J.L."/>
            <person name="Theobald S."/>
            <person name="Kuo A."/>
            <person name="Bowyer P."/>
            <person name="Matsuda Y."/>
            <person name="Lyhne E.K."/>
            <person name="Kogle M.E."/>
            <person name="Clum A."/>
            <person name="Lipzen A."/>
            <person name="Salamov A."/>
            <person name="Ngan C.Y."/>
            <person name="Daum C."/>
            <person name="Chiniquy J."/>
            <person name="Barry K."/>
            <person name="LaButti K."/>
            <person name="Haridas S."/>
            <person name="Simmons B.A."/>
            <person name="Magnuson J.K."/>
            <person name="Mortensen U.H."/>
            <person name="Larsen T.O."/>
            <person name="Grigoriev I.V."/>
            <person name="Baker S.E."/>
            <person name="Andersen M.R."/>
            <person name="Nordberg H.P."/>
            <person name="Cantor M.N."/>
            <person name="Hua S.X."/>
        </authorList>
    </citation>
    <scope>NUCLEOTIDE SEQUENCE [LARGE SCALE GENOMIC DNA]</scope>
    <source>
        <strain evidence="9">IBT 19404</strain>
    </source>
</reference>
<organism evidence="8 9">
    <name type="scientific">Aspergillus taichungensis</name>
    <dbReference type="NCBI Taxonomy" id="482145"/>
    <lineage>
        <taxon>Eukaryota</taxon>
        <taxon>Fungi</taxon>
        <taxon>Dikarya</taxon>
        <taxon>Ascomycota</taxon>
        <taxon>Pezizomycotina</taxon>
        <taxon>Eurotiomycetes</taxon>
        <taxon>Eurotiomycetidae</taxon>
        <taxon>Eurotiales</taxon>
        <taxon>Aspergillaceae</taxon>
        <taxon>Aspergillus</taxon>
        <taxon>Aspergillus subgen. Circumdati</taxon>
    </lineage>
</organism>
<proteinExistence type="inferred from homology"/>
<evidence type="ECO:0000313" key="8">
    <source>
        <dbReference type="EMBL" id="PLN80183.1"/>
    </source>
</evidence>
<name>A0A2J5HS89_9EURO</name>
<feature type="region of interest" description="Disordered" evidence="6">
    <location>
        <begin position="1"/>
        <end position="22"/>
    </location>
</feature>
<evidence type="ECO:0000313" key="9">
    <source>
        <dbReference type="Proteomes" id="UP000235023"/>
    </source>
</evidence>
<keyword evidence="9" id="KW-1185">Reference proteome</keyword>
<protein>
    <submittedName>
        <fullName evidence="8">FAD/NAD(P)-binding domain-containing protein</fullName>
    </submittedName>
</protein>
<dbReference type="GO" id="GO:0004497">
    <property type="term" value="F:monooxygenase activity"/>
    <property type="evidence" value="ECO:0007669"/>
    <property type="project" value="UniProtKB-KW"/>
</dbReference>
<dbReference type="InterPro" id="IPR036188">
    <property type="entry name" value="FAD/NAD-bd_sf"/>
</dbReference>
<dbReference type="Gene3D" id="3.50.50.60">
    <property type="entry name" value="FAD/NAD(P)-binding domain"/>
    <property type="match status" value="1"/>
</dbReference>
<evidence type="ECO:0000256" key="6">
    <source>
        <dbReference type="SAM" id="MobiDB-lite"/>
    </source>
</evidence>
<dbReference type="OrthoDB" id="16820at2759"/>
<evidence type="ECO:0000256" key="2">
    <source>
        <dbReference type="ARBA" id="ARBA00022630"/>
    </source>
</evidence>
<accession>A0A2J5HS89</accession>
<evidence type="ECO:0000256" key="5">
    <source>
        <dbReference type="ARBA" id="ARBA00023033"/>
    </source>
</evidence>